<reference evidence="2 3" key="1">
    <citation type="journal article" date="2006" name="Nature">
        <title>Global trends of whole-genome duplications revealed by the ciliate Paramecium tetraurelia.</title>
        <authorList>
            <consortium name="Genoscope"/>
            <person name="Aury J.-M."/>
            <person name="Jaillon O."/>
            <person name="Duret L."/>
            <person name="Noel B."/>
            <person name="Jubin C."/>
            <person name="Porcel B.M."/>
            <person name="Segurens B."/>
            <person name="Daubin V."/>
            <person name="Anthouard V."/>
            <person name="Aiach N."/>
            <person name="Arnaiz O."/>
            <person name="Billaut A."/>
            <person name="Beisson J."/>
            <person name="Blanc I."/>
            <person name="Bouhouche K."/>
            <person name="Camara F."/>
            <person name="Duharcourt S."/>
            <person name="Guigo R."/>
            <person name="Gogendeau D."/>
            <person name="Katinka M."/>
            <person name="Keller A.-M."/>
            <person name="Kissmehl R."/>
            <person name="Klotz C."/>
            <person name="Koll F."/>
            <person name="Le Moue A."/>
            <person name="Lepere C."/>
            <person name="Malinsky S."/>
            <person name="Nowacki M."/>
            <person name="Nowak J.K."/>
            <person name="Plattner H."/>
            <person name="Poulain J."/>
            <person name="Ruiz F."/>
            <person name="Serrano V."/>
            <person name="Zagulski M."/>
            <person name="Dessen P."/>
            <person name="Betermier M."/>
            <person name="Weissenbach J."/>
            <person name="Scarpelli C."/>
            <person name="Schachter V."/>
            <person name="Sperling L."/>
            <person name="Meyer E."/>
            <person name="Cohen J."/>
            <person name="Wincker P."/>
        </authorList>
    </citation>
    <scope>NUCLEOTIDE SEQUENCE [LARGE SCALE GENOMIC DNA]</scope>
    <source>
        <strain evidence="2 3">Stock d4-2</strain>
    </source>
</reference>
<feature type="transmembrane region" description="Helical" evidence="1">
    <location>
        <begin position="73"/>
        <end position="94"/>
    </location>
</feature>
<dbReference type="RefSeq" id="XP_001435430.1">
    <property type="nucleotide sequence ID" value="XM_001435393.1"/>
</dbReference>
<evidence type="ECO:0000313" key="3">
    <source>
        <dbReference type="Proteomes" id="UP000000600"/>
    </source>
</evidence>
<feature type="transmembrane region" description="Helical" evidence="1">
    <location>
        <begin position="12"/>
        <end position="34"/>
    </location>
</feature>
<keyword evidence="1" id="KW-0812">Transmembrane</keyword>
<dbReference type="InterPro" id="IPR036259">
    <property type="entry name" value="MFS_trans_sf"/>
</dbReference>
<dbReference type="OrthoDB" id="311938at2759"/>
<feature type="transmembrane region" description="Helical" evidence="1">
    <location>
        <begin position="147"/>
        <end position="167"/>
    </location>
</feature>
<dbReference type="KEGG" id="ptm:GSPATT00036816001"/>
<evidence type="ECO:0000313" key="2">
    <source>
        <dbReference type="EMBL" id="CAK68033.1"/>
    </source>
</evidence>
<dbReference type="OMA" id="QVNKLGH"/>
<feature type="transmembrane region" description="Helical" evidence="1">
    <location>
        <begin position="355"/>
        <end position="378"/>
    </location>
</feature>
<keyword evidence="1" id="KW-0472">Membrane</keyword>
<feature type="transmembrane region" description="Helical" evidence="1">
    <location>
        <begin position="246"/>
        <end position="264"/>
    </location>
</feature>
<keyword evidence="3" id="KW-1185">Reference proteome</keyword>
<feature type="transmembrane region" description="Helical" evidence="1">
    <location>
        <begin position="106"/>
        <end position="126"/>
    </location>
</feature>
<name>A0CB66_PARTE</name>
<accession>A0CB66</accession>
<gene>
    <name evidence="2" type="ORF">GSPATT00036816001</name>
</gene>
<feature type="transmembrane region" description="Helical" evidence="1">
    <location>
        <begin position="390"/>
        <end position="411"/>
    </location>
</feature>
<keyword evidence="1" id="KW-1133">Transmembrane helix</keyword>
<feature type="transmembrane region" description="Helical" evidence="1">
    <location>
        <begin position="284"/>
        <end position="305"/>
    </location>
</feature>
<evidence type="ECO:0000256" key="1">
    <source>
        <dbReference type="SAM" id="Phobius"/>
    </source>
</evidence>
<feature type="transmembrane region" description="Helical" evidence="1">
    <location>
        <begin position="326"/>
        <end position="343"/>
    </location>
</feature>
<protein>
    <recommendedName>
        <fullName evidence="4">Transmembrane protein</fullName>
    </recommendedName>
</protein>
<dbReference type="HOGENOM" id="CLU_579344_0_0_1"/>
<feature type="transmembrane region" description="Helical" evidence="1">
    <location>
        <begin position="46"/>
        <end position="66"/>
    </location>
</feature>
<dbReference type="SUPFAM" id="SSF103473">
    <property type="entry name" value="MFS general substrate transporter"/>
    <property type="match status" value="1"/>
</dbReference>
<proteinExistence type="predicted"/>
<dbReference type="AlphaFoldDB" id="A0CB66"/>
<feature type="transmembrane region" description="Helical" evidence="1">
    <location>
        <begin position="187"/>
        <end position="206"/>
    </location>
</feature>
<dbReference type="GeneID" id="5021215"/>
<dbReference type="EMBL" id="CT868056">
    <property type="protein sequence ID" value="CAK68033.1"/>
    <property type="molecule type" value="Genomic_DNA"/>
</dbReference>
<feature type="transmembrane region" description="Helical" evidence="1">
    <location>
        <begin position="417"/>
        <end position="437"/>
    </location>
</feature>
<dbReference type="Proteomes" id="UP000000600">
    <property type="component" value="Unassembled WGS sequence"/>
</dbReference>
<sequence>MNIKITMTLLFHLVYFVIFIDSFLETLYMGIFLFRGQYTQRQQTQTFYVILTALKFIFSALIGFIIDHVQYTYNLLFGSQILILLSYFFYLVFVVKSVQEQYSGDYLYFANGFLILGQQMAAIIILTLISKHYQRNDVPYQIANLQIYSYSGQIFCSLIFLVVGLILYNSIEKYSFQTLIEIYKDTIIILSIIPLIILLTLMIFLYKTFIYFKQEAEELMPEIKKIPIQQKGNLLQAIKNIFKTDSAWVALSAGIILGIINIWLEQYQQSYVQSLLSDLSNVKIYQIFGNYLIIELPTIISLSLVQVIVKNFEIESISLQALIDKAIDSFVLFLLSILFATCFDEKESGSGGKSIIFLIIEIFQQYCLTISGASIIGIQKQNYRNQGLTFGMLWMIQNGFAVWVVLAICFGQEAQNGIIYGFAFGYSLISIISSKMLQFDKQVNKLGHRVANVEVQIKNDEPQDEPQEVAQS</sequence>
<organism evidence="2 3">
    <name type="scientific">Paramecium tetraurelia</name>
    <dbReference type="NCBI Taxonomy" id="5888"/>
    <lineage>
        <taxon>Eukaryota</taxon>
        <taxon>Sar</taxon>
        <taxon>Alveolata</taxon>
        <taxon>Ciliophora</taxon>
        <taxon>Intramacronucleata</taxon>
        <taxon>Oligohymenophorea</taxon>
        <taxon>Peniculida</taxon>
        <taxon>Parameciidae</taxon>
        <taxon>Paramecium</taxon>
    </lineage>
</organism>
<evidence type="ECO:0008006" key="4">
    <source>
        <dbReference type="Google" id="ProtNLM"/>
    </source>
</evidence>
<dbReference type="InParanoid" id="A0CB66"/>